<evidence type="ECO:0000313" key="2">
    <source>
        <dbReference type="EMBL" id="CAG8949849.1"/>
    </source>
</evidence>
<dbReference type="Pfam" id="PF02458">
    <property type="entry name" value="Transferase"/>
    <property type="match status" value="2"/>
</dbReference>
<evidence type="ECO:0008006" key="4">
    <source>
        <dbReference type="Google" id="ProtNLM"/>
    </source>
</evidence>
<dbReference type="AlphaFoldDB" id="A0A9N9PF26"/>
<proteinExistence type="predicted"/>
<evidence type="ECO:0000313" key="3">
    <source>
        <dbReference type="Proteomes" id="UP000696280"/>
    </source>
</evidence>
<sequence>MTGVPIDIDIVSSSIIFPESRSGKPMTVPLSIMDSTVSYFSRCASIWYYDPPSNPSKANPLTRDHLQTALSKTLNSYPQWCGRLSYARYKQNCGHTNRYRRVHVTYNSPTDLGVLFVTATSPQVLSDFILEPEIRKTSFKAWDDSLIPSESLFPRTELSLSNEGVPVDAPNLVVQLTTFVCGGTALSISITHSLADAQSLSQFARDYSSMASAMLNLRTLPALRPLFDPSLLDAYAAGDIDAEMPDTSIQEKARKLPLHRYDNYIGKPQVKLPPDLDIVAHLPLSPSIPIPWNEWDVHAPVAHRLLHFTSSDVDGIHGLTSPPTGVGATRISKLDALLSHIWALINTARKLPPDTKTFLDLSVGLRSRLDPPLPPSFLGSPIISAAISMSTPSGSDVAQSLAATATQIRTLLTQFTPQNTAAILHDAAFEVSPQRLWRCFLGDKHVLLTPWLHLKLDEVDFGATGRLKHISPIMPSCDGLVDVLESLGERKEGHWSRNGVDVSIYLEAKAMDRLLADESLWTA</sequence>
<dbReference type="PANTHER" id="PTHR31642:SF310">
    <property type="entry name" value="FATTY ALCOHOL:CAFFEOYL-COA ACYLTRANSFERASE"/>
    <property type="match status" value="1"/>
</dbReference>
<dbReference type="InterPro" id="IPR023213">
    <property type="entry name" value="CAT-like_dom_sf"/>
</dbReference>
<dbReference type="EMBL" id="CAJVRL010000025">
    <property type="protein sequence ID" value="CAG8949849.1"/>
    <property type="molecule type" value="Genomic_DNA"/>
</dbReference>
<dbReference type="Gene3D" id="3.30.559.10">
    <property type="entry name" value="Chloramphenicol acetyltransferase-like domain"/>
    <property type="match status" value="2"/>
</dbReference>
<dbReference type="InterPro" id="IPR050317">
    <property type="entry name" value="Plant_Fungal_Acyltransferase"/>
</dbReference>
<organism evidence="2 3">
    <name type="scientific">Hymenoscyphus fraxineus</name>
    <dbReference type="NCBI Taxonomy" id="746836"/>
    <lineage>
        <taxon>Eukaryota</taxon>
        <taxon>Fungi</taxon>
        <taxon>Dikarya</taxon>
        <taxon>Ascomycota</taxon>
        <taxon>Pezizomycotina</taxon>
        <taxon>Leotiomycetes</taxon>
        <taxon>Helotiales</taxon>
        <taxon>Helotiaceae</taxon>
        <taxon>Hymenoscyphus</taxon>
    </lineage>
</organism>
<protein>
    <recommendedName>
        <fullName evidence="4">Transferase family protein</fullName>
    </recommendedName>
</protein>
<accession>A0A9N9PF26</accession>
<dbReference type="Proteomes" id="UP000696280">
    <property type="component" value="Unassembled WGS sequence"/>
</dbReference>
<dbReference type="GO" id="GO:0044550">
    <property type="term" value="P:secondary metabolite biosynthetic process"/>
    <property type="evidence" value="ECO:0007669"/>
    <property type="project" value="TreeGrafter"/>
</dbReference>
<dbReference type="PANTHER" id="PTHR31642">
    <property type="entry name" value="TRICHOTHECENE 3-O-ACETYLTRANSFERASE"/>
    <property type="match status" value="1"/>
</dbReference>
<dbReference type="OrthoDB" id="444127at2759"/>
<reference evidence="2" key="1">
    <citation type="submission" date="2021-07" db="EMBL/GenBank/DDBJ databases">
        <authorList>
            <person name="Durling M."/>
        </authorList>
    </citation>
    <scope>NUCLEOTIDE SEQUENCE</scope>
</reference>
<keyword evidence="1" id="KW-0808">Transferase</keyword>
<name>A0A9N9PF26_9HELO</name>
<dbReference type="GO" id="GO:0016747">
    <property type="term" value="F:acyltransferase activity, transferring groups other than amino-acyl groups"/>
    <property type="evidence" value="ECO:0007669"/>
    <property type="project" value="TreeGrafter"/>
</dbReference>
<evidence type="ECO:0000256" key="1">
    <source>
        <dbReference type="ARBA" id="ARBA00022679"/>
    </source>
</evidence>
<keyword evidence="3" id="KW-1185">Reference proteome</keyword>
<comment type="caution">
    <text evidence="2">The sequence shown here is derived from an EMBL/GenBank/DDBJ whole genome shotgun (WGS) entry which is preliminary data.</text>
</comment>
<gene>
    <name evidence="2" type="ORF">HYFRA_00004176</name>
</gene>